<feature type="compositionally biased region" description="Basic residues" evidence="5">
    <location>
        <begin position="1"/>
        <end position="26"/>
    </location>
</feature>
<dbReference type="AlphaFoldDB" id="A0AA38KJE8"/>
<evidence type="ECO:0000256" key="5">
    <source>
        <dbReference type="SAM" id="MobiDB-lite"/>
    </source>
</evidence>
<feature type="region of interest" description="Disordered" evidence="5">
    <location>
        <begin position="671"/>
        <end position="704"/>
    </location>
</feature>
<feature type="compositionally biased region" description="Low complexity" evidence="5">
    <location>
        <begin position="271"/>
        <end position="282"/>
    </location>
</feature>
<name>A0AA38KJE8_TAXCH</name>
<dbReference type="PROSITE" id="PS50016">
    <property type="entry name" value="ZF_PHD_2"/>
    <property type="match status" value="1"/>
</dbReference>
<dbReference type="InterPro" id="IPR001841">
    <property type="entry name" value="Znf_RING"/>
</dbReference>
<evidence type="ECO:0000313" key="9">
    <source>
        <dbReference type="Proteomes" id="UP000824469"/>
    </source>
</evidence>
<dbReference type="EMBL" id="JAHRHJ020000008">
    <property type="protein sequence ID" value="KAH9306334.1"/>
    <property type="molecule type" value="Genomic_DNA"/>
</dbReference>
<evidence type="ECO:0000259" key="7">
    <source>
        <dbReference type="PROSITE" id="PS50089"/>
    </source>
</evidence>
<dbReference type="InterPro" id="IPR017907">
    <property type="entry name" value="Znf_RING_CS"/>
</dbReference>
<feature type="compositionally biased region" description="Acidic residues" evidence="5">
    <location>
        <begin position="48"/>
        <end position="67"/>
    </location>
</feature>
<feature type="domain" description="RING-type" evidence="7">
    <location>
        <begin position="378"/>
        <end position="419"/>
    </location>
</feature>
<dbReference type="SUPFAM" id="SSF57903">
    <property type="entry name" value="FYVE/PHD zinc finger"/>
    <property type="match status" value="1"/>
</dbReference>
<dbReference type="InterPro" id="IPR058746">
    <property type="entry name" value="Znf_RING-type_Topors"/>
</dbReference>
<gene>
    <name evidence="8" type="ORF">KI387_010738</name>
</gene>
<feature type="domain" description="PHD-type" evidence="6">
    <location>
        <begin position="465"/>
        <end position="514"/>
    </location>
</feature>
<dbReference type="InterPro" id="IPR001965">
    <property type="entry name" value="Znf_PHD"/>
</dbReference>
<proteinExistence type="predicted"/>
<sequence length="912" mass="102400">MAGKFRRKPRRRRTKGGRKASQKPRGRANQWDMEEKKRRKQRFIEGSDSSDEDFVLDEEEEEDDDIESTSGEEVVESDDEEEAESTESENSEEDSNLPKPRRNLKTRQKGKKSKSNGKAQALKKNPRNQSILRVKISSSDDDEDFDPDFRATTEDDDYADDDNEGEEIPKSQMRQRTTTKLGNSDINKSRKRKNRTPATKKLVKKEKKSKPATKRRRTTAVSQKVIRSTACSGSESDDDFVPVQRSRAKHQGRSSQSAETGWVCPRRGKVNNSSRKFNSSSDSDFVCSESDADYTISEAGEPSYWPHGYTKPANRPVRALSIEKQETVSYSRDWQEKKRKSISDSDISRNEEGLRKKGKIKVYESKNVMYSDLAKPVCGICLSDEGKAIRGKLDCCDHFFCFACIMEWAKVESRCPMCKQRFNIISKSLKSGKGLRGTAIKIPVRDQVYQPSEEEVLGFLDPYSDIVCLECHEAGDDGLLLLCDLCDSAYHTYCVGLGRAVPEGDWYCQLCQTSRPAQNNTEEEEVDDFVLDLHNEDDGLTIRELVEGSAVDRGAERINFDLNLSPPSSSAFVRDTPPNHVRTIRRRIFRRSIPNPSPGLSDPARAPVRQAQLFGSTSQVSSAGARTLSGQRRLQERIHVLHDNWSALERASQQSLSGPLADSNYVVDDGADATRRPTFNNRSCLSRESARTGDLESPAGLENGLHKSDIDQAWSMMEESRVLVGGNVHMDNSLRGGRNWQGSSSAHSKNDISDVMGIARPRVELGTSSPAVARSRTCSSQGRLHPETVNCREHSGRIIYERSHREIGNNVLPVPNVSNRVLCPNLSERSDSPGTCLNNPVLCHPKPHENDLRKVEGAKDQVRTMVKAHMMQLIAGKEVGDTSRSFMKFSNFKTITCKLYGQEKSIIDYPCM</sequence>
<feature type="compositionally biased region" description="Polar residues" evidence="5">
    <location>
        <begin position="677"/>
        <end position="686"/>
    </location>
</feature>
<evidence type="ECO:0008006" key="10">
    <source>
        <dbReference type="Google" id="ProtNLM"/>
    </source>
</evidence>
<dbReference type="PROSITE" id="PS50089">
    <property type="entry name" value="ZF_RING_2"/>
    <property type="match status" value="1"/>
</dbReference>
<evidence type="ECO:0000259" key="6">
    <source>
        <dbReference type="PROSITE" id="PS50016"/>
    </source>
</evidence>
<protein>
    <recommendedName>
        <fullName evidence="10">PHD and RING finger domain-containing protein 1</fullName>
    </recommendedName>
</protein>
<dbReference type="InterPro" id="IPR011011">
    <property type="entry name" value="Znf_FYVE_PHD"/>
</dbReference>
<keyword evidence="9" id="KW-1185">Reference proteome</keyword>
<accession>A0AA38KJE8</accession>
<feature type="compositionally biased region" description="Acidic residues" evidence="5">
    <location>
        <begin position="154"/>
        <end position="166"/>
    </location>
</feature>
<dbReference type="SMART" id="SM00184">
    <property type="entry name" value="RING"/>
    <property type="match status" value="2"/>
</dbReference>
<feature type="region of interest" description="Disordered" evidence="5">
    <location>
        <begin position="1"/>
        <end position="282"/>
    </location>
</feature>
<keyword evidence="2 4" id="KW-0863">Zinc-finger</keyword>
<dbReference type="PANTHER" id="PTHR47177:SF3">
    <property type="entry name" value="F18C1.6 PROTEIN"/>
    <property type="match status" value="1"/>
</dbReference>
<feature type="compositionally biased region" description="Basic residues" evidence="5">
    <location>
        <begin position="201"/>
        <end position="218"/>
    </location>
</feature>
<dbReference type="CDD" id="cd16574">
    <property type="entry name" value="RING-HC_Topors"/>
    <property type="match status" value="1"/>
</dbReference>
<dbReference type="GO" id="GO:0008270">
    <property type="term" value="F:zinc ion binding"/>
    <property type="evidence" value="ECO:0007669"/>
    <property type="project" value="UniProtKB-KW"/>
</dbReference>
<reference evidence="8 9" key="1">
    <citation type="journal article" date="2021" name="Nat. Plants">
        <title>The Taxus genome provides insights into paclitaxel biosynthesis.</title>
        <authorList>
            <person name="Xiong X."/>
            <person name="Gou J."/>
            <person name="Liao Q."/>
            <person name="Li Y."/>
            <person name="Zhou Q."/>
            <person name="Bi G."/>
            <person name="Li C."/>
            <person name="Du R."/>
            <person name="Wang X."/>
            <person name="Sun T."/>
            <person name="Guo L."/>
            <person name="Liang H."/>
            <person name="Lu P."/>
            <person name="Wu Y."/>
            <person name="Zhang Z."/>
            <person name="Ro D.K."/>
            <person name="Shang Y."/>
            <person name="Huang S."/>
            <person name="Yan J."/>
        </authorList>
    </citation>
    <scope>NUCLEOTIDE SEQUENCE [LARGE SCALE GENOMIC DNA]</scope>
    <source>
        <strain evidence="8">Ta-2019</strain>
    </source>
</reference>
<feature type="compositionally biased region" description="Acidic residues" evidence="5">
    <location>
        <begin position="73"/>
        <end position="95"/>
    </location>
</feature>
<dbReference type="SUPFAM" id="SSF57850">
    <property type="entry name" value="RING/U-box"/>
    <property type="match status" value="1"/>
</dbReference>
<dbReference type="Proteomes" id="UP000824469">
    <property type="component" value="Unassembled WGS sequence"/>
</dbReference>
<feature type="non-terminal residue" evidence="8">
    <location>
        <position position="1"/>
    </location>
</feature>
<dbReference type="Pfam" id="PF00628">
    <property type="entry name" value="PHD"/>
    <property type="match status" value="1"/>
</dbReference>
<dbReference type="PROSITE" id="PS01359">
    <property type="entry name" value="ZF_PHD_1"/>
    <property type="match status" value="1"/>
</dbReference>
<dbReference type="SMART" id="SM00249">
    <property type="entry name" value="PHD"/>
    <property type="match status" value="1"/>
</dbReference>
<dbReference type="Pfam" id="PF13639">
    <property type="entry name" value="zf-RING_2"/>
    <property type="match status" value="1"/>
</dbReference>
<evidence type="ECO:0000256" key="3">
    <source>
        <dbReference type="ARBA" id="ARBA00022833"/>
    </source>
</evidence>
<evidence type="ECO:0000256" key="1">
    <source>
        <dbReference type="ARBA" id="ARBA00022723"/>
    </source>
</evidence>
<feature type="compositionally biased region" description="Polar residues" evidence="5">
    <location>
        <begin position="219"/>
        <end position="234"/>
    </location>
</feature>
<feature type="compositionally biased region" description="Polar residues" evidence="5">
    <location>
        <begin position="172"/>
        <end position="186"/>
    </location>
</feature>
<dbReference type="PROSITE" id="PS00518">
    <property type="entry name" value="ZF_RING_1"/>
    <property type="match status" value="1"/>
</dbReference>
<dbReference type="InterPro" id="IPR013083">
    <property type="entry name" value="Znf_RING/FYVE/PHD"/>
</dbReference>
<evidence type="ECO:0000256" key="4">
    <source>
        <dbReference type="PROSITE-ProRule" id="PRU00175"/>
    </source>
</evidence>
<dbReference type="PANTHER" id="PTHR47177">
    <property type="entry name" value="F18C1.6 PROTEIN"/>
    <property type="match status" value="1"/>
</dbReference>
<dbReference type="InterPro" id="IPR019787">
    <property type="entry name" value="Znf_PHD-finger"/>
</dbReference>
<comment type="caution">
    <text evidence="8">The sequence shown here is derived from an EMBL/GenBank/DDBJ whole genome shotgun (WGS) entry which is preliminary data.</text>
</comment>
<evidence type="ECO:0000313" key="8">
    <source>
        <dbReference type="EMBL" id="KAH9306334.1"/>
    </source>
</evidence>
<keyword evidence="3" id="KW-0862">Zinc</keyword>
<evidence type="ECO:0000256" key="2">
    <source>
        <dbReference type="ARBA" id="ARBA00022771"/>
    </source>
</evidence>
<organism evidence="8 9">
    <name type="scientific">Taxus chinensis</name>
    <name type="common">Chinese yew</name>
    <name type="synonym">Taxus wallichiana var. chinensis</name>
    <dbReference type="NCBI Taxonomy" id="29808"/>
    <lineage>
        <taxon>Eukaryota</taxon>
        <taxon>Viridiplantae</taxon>
        <taxon>Streptophyta</taxon>
        <taxon>Embryophyta</taxon>
        <taxon>Tracheophyta</taxon>
        <taxon>Spermatophyta</taxon>
        <taxon>Pinopsida</taxon>
        <taxon>Pinidae</taxon>
        <taxon>Conifers II</taxon>
        <taxon>Cupressales</taxon>
        <taxon>Taxaceae</taxon>
        <taxon>Taxus</taxon>
    </lineage>
</organism>
<feature type="compositionally biased region" description="Basic residues" evidence="5">
    <location>
        <begin position="99"/>
        <end position="115"/>
    </location>
</feature>
<keyword evidence="1" id="KW-0479">Metal-binding</keyword>
<dbReference type="Gene3D" id="3.30.40.10">
    <property type="entry name" value="Zinc/RING finger domain, C3HC4 (zinc finger)"/>
    <property type="match status" value="2"/>
</dbReference>
<dbReference type="InterPro" id="IPR019786">
    <property type="entry name" value="Zinc_finger_PHD-type_CS"/>
</dbReference>